<dbReference type="GO" id="GO:0046654">
    <property type="term" value="P:tetrahydrofolate biosynthetic process"/>
    <property type="evidence" value="ECO:0007669"/>
    <property type="project" value="InterPro"/>
</dbReference>
<comment type="function">
    <text evidence="7">Key enzyme in folate metabolism. Catalyzes an essential reaction for de novo glycine and purine synthesis, and for DNA precursor synthesis.</text>
</comment>
<proteinExistence type="inferred from homology"/>
<dbReference type="CDD" id="cd00209">
    <property type="entry name" value="DHFR"/>
    <property type="match status" value="1"/>
</dbReference>
<evidence type="ECO:0000256" key="5">
    <source>
        <dbReference type="ARBA" id="ARBA00022857"/>
    </source>
</evidence>
<keyword evidence="12" id="KW-1185">Reference proteome</keyword>
<organism evidence="11 12">
    <name type="scientific">Megalurothrips usitatus</name>
    <name type="common">bean blossom thrips</name>
    <dbReference type="NCBI Taxonomy" id="439358"/>
    <lineage>
        <taxon>Eukaryota</taxon>
        <taxon>Metazoa</taxon>
        <taxon>Ecdysozoa</taxon>
        <taxon>Arthropoda</taxon>
        <taxon>Hexapoda</taxon>
        <taxon>Insecta</taxon>
        <taxon>Pterygota</taxon>
        <taxon>Neoptera</taxon>
        <taxon>Paraneoptera</taxon>
        <taxon>Thysanoptera</taxon>
        <taxon>Terebrantia</taxon>
        <taxon>Thripoidea</taxon>
        <taxon>Thripidae</taxon>
        <taxon>Megalurothrips</taxon>
    </lineage>
</organism>
<evidence type="ECO:0000256" key="4">
    <source>
        <dbReference type="ARBA" id="ARBA00022563"/>
    </source>
</evidence>
<gene>
    <name evidence="11" type="ORF">ONE63_009029</name>
</gene>
<dbReference type="GO" id="GO:0050661">
    <property type="term" value="F:NADP binding"/>
    <property type="evidence" value="ECO:0007669"/>
    <property type="project" value="InterPro"/>
</dbReference>
<evidence type="ECO:0000256" key="3">
    <source>
        <dbReference type="ARBA" id="ARBA00012856"/>
    </source>
</evidence>
<dbReference type="PROSITE" id="PS00075">
    <property type="entry name" value="DHFR_1"/>
    <property type="match status" value="1"/>
</dbReference>
<reference evidence="11" key="1">
    <citation type="submission" date="2022-12" db="EMBL/GenBank/DDBJ databases">
        <title>Chromosome-level genome assembly of the bean flower thrips Megalurothrips usitatus.</title>
        <authorList>
            <person name="Ma L."/>
            <person name="Liu Q."/>
            <person name="Li H."/>
            <person name="Cai W."/>
        </authorList>
    </citation>
    <scope>NUCLEOTIDE SEQUENCE</scope>
    <source>
        <strain evidence="11">Cailab_2022a</strain>
    </source>
</reference>
<evidence type="ECO:0000313" key="12">
    <source>
        <dbReference type="Proteomes" id="UP001075354"/>
    </source>
</evidence>
<evidence type="ECO:0000256" key="9">
    <source>
        <dbReference type="RuleBase" id="RU004474"/>
    </source>
</evidence>
<dbReference type="PROSITE" id="PS51330">
    <property type="entry name" value="DHFR_2"/>
    <property type="match status" value="1"/>
</dbReference>
<dbReference type="EMBL" id="JAPTSV010000007">
    <property type="protein sequence ID" value="KAJ1525828.1"/>
    <property type="molecule type" value="Genomic_DNA"/>
</dbReference>
<dbReference type="SUPFAM" id="SSF53597">
    <property type="entry name" value="Dihydrofolate reductase-like"/>
    <property type="match status" value="1"/>
</dbReference>
<dbReference type="Gene3D" id="3.40.430.10">
    <property type="entry name" value="Dihydrofolate Reductase, subunit A"/>
    <property type="match status" value="1"/>
</dbReference>
<dbReference type="EC" id="1.5.1.3" evidence="3"/>
<comment type="catalytic activity">
    <reaction evidence="8">
        <text>(6S)-5,6,7,8-tetrahydrofolate + NADP(+) = 7,8-dihydrofolate + NADPH + H(+)</text>
        <dbReference type="Rhea" id="RHEA:15009"/>
        <dbReference type="ChEBI" id="CHEBI:15378"/>
        <dbReference type="ChEBI" id="CHEBI:57451"/>
        <dbReference type="ChEBI" id="CHEBI:57453"/>
        <dbReference type="ChEBI" id="CHEBI:57783"/>
        <dbReference type="ChEBI" id="CHEBI:58349"/>
        <dbReference type="EC" id="1.5.1.3"/>
    </reaction>
</comment>
<keyword evidence="4" id="KW-0554">One-carbon metabolism</keyword>
<evidence type="ECO:0000256" key="2">
    <source>
        <dbReference type="ARBA" id="ARBA00009539"/>
    </source>
</evidence>
<dbReference type="InterPro" id="IPR001796">
    <property type="entry name" value="DHFR_dom"/>
</dbReference>
<evidence type="ECO:0000313" key="11">
    <source>
        <dbReference type="EMBL" id="KAJ1525828.1"/>
    </source>
</evidence>
<keyword evidence="6" id="KW-0560">Oxidoreductase</keyword>
<dbReference type="GO" id="GO:0004146">
    <property type="term" value="F:dihydrofolate reductase activity"/>
    <property type="evidence" value="ECO:0007669"/>
    <property type="project" value="UniProtKB-EC"/>
</dbReference>
<dbReference type="GO" id="GO:0046655">
    <property type="term" value="P:folic acid metabolic process"/>
    <property type="evidence" value="ECO:0007669"/>
    <property type="project" value="TreeGrafter"/>
</dbReference>
<evidence type="ECO:0000256" key="6">
    <source>
        <dbReference type="ARBA" id="ARBA00023002"/>
    </source>
</evidence>
<dbReference type="Proteomes" id="UP001075354">
    <property type="component" value="Chromosome 7"/>
</dbReference>
<dbReference type="InterPro" id="IPR017925">
    <property type="entry name" value="DHFR_CS"/>
</dbReference>
<dbReference type="GO" id="GO:0046452">
    <property type="term" value="P:dihydrofolate metabolic process"/>
    <property type="evidence" value="ECO:0007669"/>
    <property type="project" value="TreeGrafter"/>
</dbReference>
<evidence type="ECO:0000256" key="7">
    <source>
        <dbReference type="ARBA" id="ARBA00025067"/>
    </source>
</evidence>
<dbReference type="FunFam" id="3.40.430.10:FF:000002">
    <property type="entry name" value="Dihydrofolate reductase"/>
    <property type="match status" value="1"/>
</dbReference>
<comment type="similarity">
    <text evidence="2 9">Belongs to the dihydrofolate reductase family.</text>
</comment>
<sequence>MAPRLNLIVAVCENMGIGVNGNLPWKLKSELAFFKRMTLETSDASKTNMVIMGRRTWESIPGKFRPLPGRVNVVLSSKPRTSDFPQDVEVYSSLEALVKELQEGPLAERIETAWIIGGSSVYRQALESKFCHRVYLTKIHKDYECDTFLDPINEAHFQTVSDPNVPSDVQEENGTTFKYLVYESKMNSKSGRDHS</sequence>
<dbReference type="GO" id="GO:0005739">
    <property type="term" value="C:mitochondrion"/>
    <property type="evidence" value="ECO:0007669"/>
    <property type="project" value="TreeGrafter"/>
</dbReference>
<comment type="caution">
    <text evidence="11">The sequence shown here is derived from an EMBL/GenBank/DDBJ whole genome shotgun (WGS) entry which is preliminary data.</text>
</comment>
<evidence type="ECO:0000256" key="1">
    <source>
        <dbReference type="ARBA" id="ARBA00004903"/>
    </source>
</evidence>
<accession>A0AAV7XL11</accession>
<dbReference type="InterPro" id="IPR024072">
    <property type="entry name" value="DHFR-like_dom_sf"/>
</dbReference>
<keyword evidence="5" id="KW-0521">NADP</keyword>
<dbReference type="PANTHER" id="PTHR48069">
    <property type="entry name" value="DIHYDROFOLATE REDUCTASE"/>
    <property type="match status" value="1"/>
</dbReference>
<dbReference type="Pfam" id="PF00186">
    <property type="entry name" value="DHFR_1"/>
    <property type="match status" value="1"/>
</dbReference>
<dbReference type="GO" id="GO:0006730">
    <property type="term" value="P:one-carbon metabolic process"/>
    <property type="evidence" value="ECO:0007669"/>
    <property type="project" value="UniProtKB-KW"/>
</dbReference>
<dbReference type="AlphaFoldDB" id="A0AAV7XL11"/>
<dbReference type="PRINTS" id="PR00070">
    <property type="entry name" value="DHFR"/>
</dbReference>
<dbReference type="PANTHER" id="PTHR48069:SF3">
    <property type="entry name" value="DIHYDROFOLATE REDUCTASE"/>
    <property type="match status" value="1"/>
</dbReference>
<feature type="domain" description="DHFR" evidence="10">
    <location>
        <begin position="4"/>
        <end position="184"/>
    </location>
</feature>
<dbReference type="InterPro" id="IPR012259">
    <property type="entry name" value="DHFR"/>
</dbReference>
<protein>
    <recommendedName>
        <fullName evidence="3">dihydrofolate reductase</fullName>
        <ecNumber evidence="3">1.5.1.3</ecNumber>
    </recommendedName>
</protein>
<evidence type="ECO:0000256" key="8">
    <source>
        <dbReference type="ARBA" id="ARBA00048873"/>
    </source>
</evidence>
<evidence type="ECO:0000259" key="10">
    <source>
        <dbReference type="PROSITE" id="PS51330"/>
    </source>
</evidence>
<name>A0AAV7XL11_9NEOP</name>
<comment type="pathway">
    <text evidence="1">Cofactor biosynthesis; tetrahydrofolate biosynthesis; 5,6,7,8-tetrahydrofolate from 7,8-dihydrofolate: step 1/1.</text>
</comment>